<comment type="caution">
    <text evidence="1">The sequence shown here is derived from an EMBL/GenBank/DDBJ whole genome shotgun (WGS) entry which is preliminary data.</text>
</comment>
<accession>A0A8S0T3J6</accession>
<dbReference type="Gramene" id="OE9A119127T1">
    <property type="protein sequence ID" value="OE9A119127C1"/>
    <property type="gene ID" value="OE9A119127"/>
</dbReference>
<protein>
    <submittedName>
        <fullName evidence="1">Uncharacterized protein</fullName>
    </submittedName>
</protein>
<dbReference type="EMBL" id="CACTIH010005589">
    <property type="protein sequence ID" value="CAA2998332.1"/>
    <property type="molecule type" value="Genomic_DNA"/>
</dbReference>
<dbReference type="AlphaFoldDB" id="A0A8S0T3J6"/>
<dbReference type="Proteomes" id="UP000594638">
    <property type="component" value="Unassembled WGS sequence"/>
</dbReference>
<organism evidence="1 2">
    <name type="scientific">Olea europaea subsp. europaea</name>
    <dbReference type="NCBI Taxonomy" id="158383"/>
    <lineage>
        <taxon>Eukaryota</taxon>
        <taxon>Viridiplantae</taxon>
        <taxon>Streptophyta</taxon>
        <taxon>Embryophyta</taxon>
        <taxon>Tracheophyta</taxon>
        <taxon>Spermatophyta</taxon>
        <taxon>Magnoliopsida</taxon>
        <taxon>eudicotyledons</taxon>
        <taxon>Gunneridae</taxon>
        <taxon>Pentapetalae</taxon>
        <taxon>asterids</taxon>
        <taxon>lamiids</taxon>
        <taxon>Lamiales</taxon>
        <taxon>Oleaceae</taxon>
        <taxon>Oleeae</taxon>
        <taxon>Olea</taxon>
    </lineage>
</organism>
<name>A0A8S0T3J6_OLEEU</name>
<gene>
    <name evidence="1" type="ORF">OLEA9_A119127</name>
</gene>
<evidence type="ECO:0000313" key="2">
    <source>
        <dbReference type="Proteomes" id="UP000594638"/>
    </source>
</evidence>
<proteinExistence type="predicted"/>
<evidence type="ECO:0000313" key="1">
    <source>
        <dbReference type="EMBL" id="CAA2998332.1"/>
    </source>
</evidence>
<reference evidence="1 2" key="1">
    <citation type="submission" date="2019-12" db="EMBL/GenBank/DDBJ databases">
        <authorList>
            <person name="Alioto T."/>
            <person name="Alioto T."/>
            <person name="Gomez Garrido J."/>
        </authorList>
    </citation>
    <scope>NUCLEOTIDE SEQUENCE [LARGE SCALE GENOMIC DNA]</scope>
</reference>
<sequence length="99" mass="11322">MYLLQQQQRRCCFSLVPTSCMAIGDAPHMEHRQQSCYCNNSSVATLSRVHRSATRHCCIIAMEVTYRATTRIWCVRESTYQIATGNVEAERSMVARGIF</sequence>
<keyword evidence="2" id="KW-1185">Reference proteome</keyword>